<dbReference type="GeneID" id="72002459"/>
<dbReference type="RefSeq" id="XP_047776001.1">
    <property type="nucleotide sequence ID" value="XM_047921727.1"/>
</dbReference>
<evidence type="ECO:0000313" key="3">
    <source>
        <dbReference type="Proteomes" id="UP000814176"/>
    </source>
</evidence>
<feature type="compositionally biased region" description="Low complexity" evidence="1">
    <location>
        <begin position="372"/>
        <end position="382"/>
    </location>
</feature>
<dbReference type="EMBL" id="JADCUA010000019">
    <property type="protein sequence ID" value="KAH9833235.1"/>
    <property type="molecule type" value="Genomic_DNA"/>
</dbReference>
<feature type="region of interest" description="Disordered" evidence="1">
    <location>
        <begin position="311"/>
        <end position="340"/>
    </location>
</feature>
<evidence type="ECO:0000313" key="2">
    <source>
        <dbReference type="EMBL" id="KAH9833235.1"/>
    </source>
</evidence>
<reference evidence="2 3" key="1">
    <citation type="journal article" date="2021" name="Environ. Microbiol.">
        <title>Gene family expansions and transcriptome signatures uncover fungal adaptations to wood decay.</title>
        <authorList>
            <person name="Hage H."/>
            <person name="Miyauchi S."/>
            <person name="Viragh M."/>
            <person name="Drula E."/>
            <person name="Min B."/>
            <person name="Chaduli D."/>
            <person name="Navarro D."/>
            <person name="Favel A."/>
            <person name="Norest M."/>
            <person name="Lesage-Meessen L."/>
            <person name="Balint B."/>
            <person name="Merenyi Z."/>
            <person name="de Eugenio L."/>
            <person name="Morin E."/>
            <person name="Martinez A.T."/>
            <person name="Baldrian P."/>
            <person name="Stursova M."/>
            <person name="Martinez M.J."/>
            <person name="Novotny C."/>
            <person name="Magnuson J.K."/>
            <person name="Spatafora J.W."/>
            <person name="Maurice S."/>
            <person name="Pangilinan J."/>
            <person name="Andreopoulos W."/>
            <person name="LaButti K."/>
            <person name="Hundley H."/>
            <person name="Na H."/>
            <person name="Kuo A."/>
            <person name="Barry K."/>
            <person name="Lipzen A."/>
            <person name="Henrissat B."/>
            <person name="Riley R."/>
            <person name="Ahrendt S."/>
            <person name="Nagy L.G."/>
            <person name="Grigoriev I.V."/>
            <person name="Martin F."/>
            <person name="Rosso M.N."/>
        </authorList>
    </citation>
    <scope>NUCLEOTIDE SEQUENCE [LARGE SCALE GENOMIC DNA]</scope>
    <source>
        <strain evidence="2 3">CIRM-BRFM 1785</strain>
    </source>
</reference>
<feature type="compositionally biased region" description="Low complexity" evidence="1">
    <location>
        <begin position="36"/>
        <end position="48"/>
    </location>
</feature>
<proteinExistence type="predicted"/>
<evidence type="ECO:0000256" key="1">
    <source>
        <dbReference type="SAM" id="MobiDB-lite"/>
    </source>
</evidence>
<feature type="region of interest" description="Disordered" evidence="1">
    <location>
        <begin position="1"/>
        <end position="90"/>
    </location>
</feature>
<feature type="compositionally biased region" description="Basic residues" evidence="1">
    <location>
        <begin position="1"/>
        <end position="12"/>
    </location>
</feature>
<keyword evidence="3" id="KW-1185">Reference proteome</keyword>
<comment type="caution">
    <text evidence="2">The sequence shown here is derived from an EMBL/GenBank/DDBJ whole genome shotgun (WGS) entry which is preliminary data.</text>
</comment>
<feature type="region of interest" description="Disordered" evidence="1">
    <location>
        <begin position="217"/>
        <end position="297"/>
    </location>
</feature>
<gene>
    <name evidence="2" type="ORF">C8Q71DRAFT_725880</name>
</gene>
<feature type="compositionally biased region" description="Basic and acidic residues" evidence="1">
    <location>
        <begin position="318"/>
        <end position="331"/>
    </location>
</feature>
<organism evidence="2 3">
    <name type="scientific">Rhodofomes roseus</name>
    <dbReference type="NCBI Taxonomy" id="34475"/>
    <lineage>
        <taxon>Eukaryota</taxon>
        <taxon>Fungi</taxon>
        <taxon>Dikarya</taxon>
        <taxon>Basidiomycota</taxon>
        <taxon>Agaricomycotina</taxon>
        <taxon>Agaricomycetes</taxon>
        <taxon>Polyporales</taxon>
        <taxon>Rhodofomes</taxon>
    </lineage>
</organism>
<protein>
    <submittedName>
        <fullName evidence="2">Uncharacterized protein</fullName>
    </submittedName>
</protein>
<sequence length="571" mass="60558">MASSSKRNKRKASSPIDTASLVDELIEHHPKRVRYSAKASSTKATLKAARLETNSGLRRKGKQVAKSSQSLRAKPSASSGSADRKKKGAIRVTRMRSAGDSINSLKRQGLVASKDLEDEYLAIEPDMDRAAVDDLLKGLFPRYFAWLASIGKDPDSPLHWRVVAKDRQKLEVLEDDTDWPSFPDLCKAVHDRNSGWQERTWCFVSATQIPSAVVKSWDKGKGKAGASSAEVRKQGIGLVGDDEAVDDESEAVEDEPEAVEDESEAVEGEEEADESEEEANESEEEAGEGEEEAGEGEEADVISIYHLASANTEAATESAHETEGSEWEDKPLAQTKSKRKLRRALNTIERSFSSINLGKSIEPSVSGGSGTTSGPSLVAAGGSSSGGSGAVAVAGSLSDGSGTVAVEGSLSDGSSTVAVRGSLSDGPGVAAALPEIDFTNPPFAQASGSTAAPVTRSATMSGLPRVLLSKDTIADDPWGMHVGACNRGKLASSVQIAISLPSTMASLAQAQANCQTTAERCSVKLNTTLVMTMIRSNRFWFPNGTLVIGVGQTLYNIRKKKFCKLHTPEVM</sequence>
<accession>A0ABQ8K8S5</accession>
<feature type="region of interest" description="Disordered" evidence="1">
    <location>
        <begin position="358"/>
        <end position="389"/>
    </location>
</feature>
<feature type="compositionally biased region" description="Acidic residues" evidence="1">
    <location>
        <begin position="240"/>
        <end position="297"/>
    </location>
</feature>
<dbReference type="Proteomes" id="UP000814176">
    <property type="component" value="Unassembled WGS sequence"/>
</dbReference>
<name>A0ABQ8K8S5_9APHY</name>
<feature type="compositionally biased region" description="Polar residues" evidence="1">
    <location>
        <begin position="65"/>
        <end position="81"/>
    </location>
</feature>